<protein>
    <submittedName>
        <fullName evidence="2">Uncharacterized protein</fullName>
    </submittedName>
</protein>
<proteinExistence type="predicted"/>
<evidence type="ECO:0000313" key="1">
    <source>
        <dbReference type="Proteomes" id="UP000887578"/>
    </source>
</evidence>
<keyword evidence="1" id="KW-1185">Reference proteome</keyword>
<accession>A0A914PEF4</accession>
<dbReference type="Proteomes" id="UP000887578">
    <property type="component" value="Unplaced"/>
</dbReference>
<dbReference type="WBParaSite" id="PDA_v2.g13134.t1">
    <property type="protein sequence ID" value="PDA_v2.g13134.t1"/>
    <property type="gene ID" value="PDA_v2.g13134"/>
</dbReference>
<reference evidence="2" key="1">
    <citation type="submission" date="2022-11" db="UniProtKB">
        <authorList>
            <consortium name="WormBaseParasite"/>
        </authorList>
    </citation>
    <scope>IDENTIFICATION</scope>
</reference>
<organism evidence="1 2">
    <name type="scientific">Panagrolaimus davidi</name>
    <dbReference type="NCBI Taxonomy" id="227884"/>
    <lineage>
        <taxon>Eukaryota</taxon>
        <taxon>Metazoa</taxon>
        <taxon>Ecdysozoa</taxon>
        <taxon>Nematoda</taxon>
        <taxon>Chromadorea</taxon>
        <taxon>Rhabditida</taxon>
        <taxon>Tylenchina</taxon>
        <taxon>Panagrolaimomorpha</taxon>
        <taxon>Panagrolaimoidea</taxon>
        <taxon>Panagrolaimidae</taxon>
        <taxon>Panagrolaimus</taxon>
    </lineage>
</organism>
<dbReference type="AlphaFoldDB" id="A0A914PEF4"/>
<name>A0A914PEF4_9BILA</name>
<evidence type="ECO:0000313" key="2">
    <source>
        <dbReference type="WBParaSite" id="PDA_v2.g13134.t1"/>
    </source>
</evidence>
<sequence length="168" mass="19754">MFSFNDLMVIASKCEMLYLSNVVIMNNNEIVPEKEEAAVSLEALFKALPNVKFFRYYLPKNSVNIITAKTAEQLFKIPHFLCLDRFEMNEIPGCFDIKSFYGHIKKNKKTLIFLDFSDQIPDEYETRLQTIVEEILGTENREYKVPRIYFSGITDSFDDKMRDLYNQN</sequence>